<proteinExistence type="predicted"/>
<organism evidence="2 3">
    <name type="scientific">Paraglomus brasilianum</name>
    <dbReference type="NCBI Taxonomy" id="144538"/>
    <lineage>
        <taxon>Eukaryota</taxon>
        <taxon>Fungi</taxon>
        <taxon>Fungi incertae sedis</taxon>
        <taxon>Mucoromycota</taxon>
        <taxon>Glomeromycotina</taxon>
        <taxon>Glomeromycetes</taxon>
        <taxon>Paraglomerales</taxon>
        <taxon>Paraglomeraceae</taxon>
        <taxon>Paraglomus</taxon>
    </lineage>
</organism>
<keyword evidence="3" id="KW-1185">Reference proteome</keyword>
<name>A0A9N9B215_9GLOM</name>
<gene>
    <name evidence="2" type="ORF">PBRASI_LOCUS5020</name>
</gene>
<feature type="region of interest" description="Disordered" evidence="1">
    <location>
        <begin position="1"/>
        <end position="31"/>
    </location>
</feature>
<dbReference type="AlphaFoldDB" id="A0A9N9B215"/>
<comment type="caution">
    <text evidence="2">The sequence shown here is derived from an EMBL/GenBank/DDBJ whole genome shotgun (WGS) entry which is preliminary data.</text>
</comment>
<dbReference type="OrthoDB" id="2402962at2759"/>
<evidence type="ECO:0000313" key="2">
    <source>
        <dbReference type="EMBL" id="CAG8549703.1"/>
    </source>
</evidence>
<sequence length="368" mass="41591">MGSFLSTPRSVPSFSISRCSRQQSSNPRVTASQFPTGQASCASGMCPHGALKIPCSVQCSSLSLPACTLPPISRLSSLRSSLRSSSPYGACPACSTRLTSPGWCSPCECLSFTNSFPLWHTGSALITRLIRQIQLSATGWDDYVDWIPWDCIQHVKFYSEGVYGRLYKGYITKEHETRWIKWRFENEIVEVTIVDGGWKIDSDNETTGIGIGTDTVEYVGQPINEWINEDRGTGVLTRPQNAYREKSSLSDDDFMYDSDIVEKSRTMFFEVEHNDQSSIDESLDEYIDQADESEDDGEIRPYLHCTGYDGLLTVFGVTRDPVTKRYLLVLETAYLSLRTCLYAPNDEEIKKFRRRLRGRGKKGWTRCR</sequence>
<protein>
    <submittedName>
        <fullName evidence="2">1932_t:CDS:1</fullName>
    </submittedName>
</protein>
<evidence type="ECO:0000313" key="3">
    <source>
        <dbReference type="Proteomes" id="UP000789739"/>
    </source>
</evidence>
<accession>A0A9N9B215</accession>
<dbReference type="Proteomes" id="UP000789739">
    <property type="component" value="Unassembled WGS sequence"/>
</dbReference>
<dbReference type="EMBL" id="CAJVPI010000555">
    <property type="protein sequence ID" value="CAG8549703.1"/>
    <property type="molecule type" value="Genomic_DNA"/>
</dbReference>
<evidence type="ECO:0000256" key="1">
    <source>
        <dbReference type="SAM" id="MobiDB-lite"/>
    </source>
</evidence>
<reference evidence="2" key="1">
    <citation type="submission" date="2021-06" db="EMBL/GenBank/DDBJ databases">
        <authorList>
            <person name="Kallberg Y."/>
            <person name="Tangrot J."/>
            <person name="Rosling A."/>
        </authorList>
    </citation>
    <scope>NUCLEOTIDE SEQUENCE</scope>
    <source>
        <strain evidence="2">BR232B</strain>
    </source>
</reference>